<dbReference type="EMBL" id="BORQ01000007">
    <property type="protein sequence ID" value="GIO33722.1"/>
    <property type="molecule type" value="Genomic_DNA"/>
</dbReference>
<dbReference type="GO" id="GO:0005524">
    <property type="term" value="F:ATP binding"/>
    <property type="evidence" value="ECO:0007669"/>
    <property type="project" value="InterPro"/>
</dbReference>
<evidence type="ECO:0000259" key="6">
    <source>
        <dbReference type="Pfam" id="PF04679"/>
    </source>
</evidence>
<dbReference type="InterPro" id="IPR012340">
    <property type="entry name" value="NA-bd_OB-fold"/>
</dbReference>
<comment type="caution">
    <text evidence="7">The sequence shown here is derived from an EMBL/GenBank/DDBJ whole genome shotgun (WGS) entry which is preliminary data.</text>
</comment>
<dbReference type="Gene3D" id="2.40.50.140">
    <property type="entry name" value="Nucleic acid-binding proteins"/>
    <property type="match status" value="1"/>
</dbReference>
<protein>
    <recommendedName>
        <fullName evidence="2">DNA ligase (ATP)</fullName>
        <ecNumber evidence="2">6.5.1.1</ecNumber>
    </recommendedName>
</protein>
<gene>
    <name evidence="7" type="primary">ligB</name>
    <name evidence="7" type="ORF">J2TS6_48630</name>
</gene>
<dbReference type="NCBIfam" id="NF005796">
    <property type="entry name" value="PRK07636.1"/>
    <property type="match status" value="1"/>
</dbReference>
<dbReference type="AlphaFoldDB" id="A0A919XIV3"/>
<accession>A0A919XIV3</accession>
<dbReference type="PANTHER" id="PTHR45674:SF4">
    <property type="entry name" value="DNA LIGASE 1"/>
    <property type="match status" value="1"/>
</dbReference>
<evidence type="ECO:0000313" key="8">
    <source>
        <dbReference type="Proteomes" id="UP000679779"/>
    </source>
</evidence>
<dbReference type="RefSeq" id="WP_212958603.1">
    <property type="nucleotide sequence ID" value="NZ_BORQ01000007.1"/>
</dbReference>
<dbReference type="Gene3D" id="3.30.1490.70">
    <property type="match status" value="1"/>
</dbReference>
<dbReference type="GO" id="GO:0003910">
    <property type="term" value="F:DNA ligase (ATP) activity"/>
    <property type="evidence" value="ECO:0007669"/>
    <property type="project" value="UniProtKB-EC"/>
</dbReference>
<sequence>MFIEPMLLATAPSPFSHSDYIFEPKVDGHRLIFSQESGVIRLYTRHNNDCTQQYPELHTLFEHDIVLDGEVACVDPATGISDFEAVMSRFQAKKADKIKRLAGTLPVTFVIFDILQYKGKDLRKLPLMERKAILSTISLPGPAFGIVPYIEGAGEALFEQIESWGMEGMVGKRKDSLYVSRRSDAWQKVINWSYAEVFITGYRKEEFGWLSAVLDGSGKLRPAGIIEHGPGPKEKRAFYGVSKGIVSGEDRNFVYLEPRLRAEVKMRNWTKSGMLRDPVFTRFIV</sequence>
<evidence type="ECO:0000313" key="7">
    <source>
        <dbReference type="EMBL" id="GIO33722.1"/>
    </source>
</evidence>
<dbReference type="Gene3D" id="3.30.470.30">
    <property type="entry name" value="DNA ligase/mRNA capping enzyme"/>
    <property type="match status" value="1"/>
</dbReference>
<comment type="catalytic activity">
    <reaction evidence="4">
        <text>ATP + (deoxyribonucleotide)n-3'-hydroxyl + 5'-phospho-(deoxyribonucleotide)m = (deoxyribonucleotide)n+m + AMP + diphosphate.</text>
        <dbReference type="EC" id="6.5.1.1"/>
    </reaction>
</comment>
<dbReference type="InterPro" id="IPR050191">
    <property type="entry name" value="ATP-dep_DNA_ligase"/>
</dbReference>
<dbReference type="SUPFAM" id="SSF56091">
    <property type="entry name" value="DNA ligase/mRNA capping enzyme, catalytic domain"/>
    <property type="match status" value="1"/>
</dbReference>
<dbReference type="Proteomes" id="UP000679779">
    <property type="component" value="Unassembled WGS sequence"/>
</dbReference>
<comment type="similarity">
    <text evidence="1">Belongs to the ATP-dependent DNA ligase family.</text>
</comment>
<keyword evidence="8" id="KW-1185">Reference proteome</keyword>
<evidence type="ECO:0000256" key="1">
    <source>
        <dbReference type="ARBA" id="ARBA00007572"/>
    </source>
</evidence>
<dbReference type="EC" id="6.5.1.1" evidence="2"/>
<name>A0A919XIV3_9BACL</name>
<dbReference type="InterPro" id="IPR012310">
    <property type="entry name" value="DNA_ligase_ATP-dep_cent"/>
</dbReference>
<evidence type="ECO:0000256" key="4">
    <source>
        <dbReference type="ARBA" id="ARBA00034003"/>
    </source>
</evidence>
<dbReference type="GO" id="GO:0006281">
    <property type="term" value="P:DNA repair"/>
    <property type="evidence" value="ECO:0007669"/>
    <property type="project" value="InterPro"/>
</dbReference>
<dbReference type="SUPFAM" id="SSF50249">
    <property type="entry name" value="Nucleic acid-binding proteins"/>
    <property type="match status" value="1"/>
</dbReference>
<keyword evidence="3 7" id="KW-0436">Ligase</keyword>
<dbReference type="PANTHER" id="PTHR45674">
    <property type="entry name" value="DNA LIGASE 1/3 FAMILY MEMBER"/>
    <property type="match status" value="1"/>
</dbReference>
<dbReference type="Pfam" id="PF04679">
    <property type="entry name" value="DNA_ligase_A_C"/>
    <property type="match status" value="1"/>
</dbReference>
<organism evidence="7 8">
    <name type="scientific">Paenibacillus albilobatus</name>
    <dbReference type="NCBI Taxonomy" id="2716884"/>
    <lineage>
        <taxon>Bacteria</taxon>
        <taxon>Bacillati</taxon>
        <taxon>Bacillota</taxon>
        <taxon>Bacilli</taxon>
        <taxon>Bacillales</taxon>
        <taxon>Paenibacillaceae</taxon>
        <taxon>Paenibacillus</taxon>
    </lineage>
</organism>
<dbReference type="Pfam" id="PF01068">
    <property type="entry name" value="DNA_ligase_A_M"/>
    <property type="match status" value="1"/>
</dbReference>
<evidence type="ECO:0000256" key="2">
    <source>
        <dbReference type="ARBA" id="ARBA00012727"/>
    </source>
</evidence>
<dbReference type="InterPro" id="IPR012309">
    <property type="entry name" value="DNA_ligase_ATP-dep_C"/>
</dbReference>
<feature type="domain" description="ATP-dependent DNA ligase family profile" evidence="5">
    <location>
        <begin position="15"/>
        <end position="189"/>
    </location>
</feature>
<evidence type="ECO:0000256" key="3">
    <source>
        <dbReference type="ARBA" id="ARBA00022598"/>
    </source>
</evidence>
<feature type="domain" description="DNA ligase ATP-dependent C-terminal" evidence="6">
    <location>
        <begin position="192"/>
        <end position="282"/>
    </location>
</feature>
<dbReference type="CDD" id="cd07906">
    <property type="entry name" value="Adenylation_DNA_ligase_LigD_LigC"/>
    <property type="match status" value="1"/>
</dbReference>
<reference evidence="7" key="1">
    <citation type="submission" date="2021-03" db="EMBL/GenBank/DDBJ databases">
        <title>Antimicrobial resistance genes in bacteria isolated from Japanese honey, and their potential for conferring macrolide and lincosamide resistance in the American foulbrood pathogen Paenibacillus larvae.</title>
        <authorList>
            <person name="Okamoto M."/>
            <person name="Kumagai M."/>
            <person name="Kanamori H."/>
            <person name="Takamatsu D."/>
        </authorList>
    </citation>
    <scope>NUCLEOTIDE SEQUENCE</scope>
    <source>
        <strain evidence="7">J2TS6</strain>
    </source>
</reference>
<proteinExistence type="inferred from homology"/>
<dbReference type="GO" id="GO:0006310">
    <property type="term" value="P:DNA recombination"/>
    <property type="evidence" value="ECO:0007669"/>
    <property type="project" value="InterPro"/>
</dbReference>
<evidence type="ECO:0000259" key="5">
    <source>
        <dbReference type="Pfam" id="PF01068"/>
    </source>
</evidence>